<organism evidence="2 3">
    <name type="scientific">Rhodovulum adriaticum</name>
    <name type="common">Rhodopseudomonas adriatica</name>
    <dbReference type="NCBI Taxonomy" id="35804"/>
    <lineage>
        <taxon>Bacteria</taxon>
        <taxon>Pseudomonadati</taxon>
        <taxon>Pseudomonadota</taxon>
        <taxon>Alphaproteobacteria</taxon>
        <taxon>Rhodobacterales</taxon>
        <taxon>Paracoccaceae</taxon>
        <taxon>Rhodovulum</taxon>
    </lineage>
</organism>
<dbReference type="AlphaFoldDB" id="A0A4R2NIA5"/>
<feature type="chain" id="PRO_5020216299" description="DUF2155 domain-containing protein" evidence="1">
    <location>
        <begin position="20"/>
        <end position="198"/>
    </location>
</feature>
<name>A0A4R2NIA5_RHOAD</name>
<gene>
    <name evidence="2" type="ORF">EV656_11245</name>
</gene>
<reference evidence="2 3" key="1">
    <citation type="submission" date="2019-03" db="EMBL/GenBank/DDBJ databases">
        <title>Genomic Encyclopedia of Type Strains, Phase IV (KMG-IV): sequencing the most valuable type-strain genomes for metagenomic binning, comparative biology and taxonomic classification.</title>
        <authorList>
            <person name="Goeker M."/>
        </authorList>
    </citation>
    <scope>NUCLEOTIDE SEQUENCE [LARGE SCALE GENOMIC DNA]</scope>
    <source>
        <strain evidence="2 3">DSM 2781</strain>
    </source>
</reference>
<dbReference type="Pfam" id="PF09923">
    <property type="entry name" value="DUF2155"/>
    <property type="match status" value="1"/>
</dbReference>
<evidence type="ECO:0000256" key="1">
    <source>
        <dbReference type="SAM" id="SignalP"/>
    </source>
</evidence>
<keyword evidence="1" id="KW-0732">Signal</keyword>
<sequence length="198" mass="21136">MTWRAALLSLALSAVPVAAQETGQAPLSGWSPEGWNAAPLDDLPEMDLEIGPLDMDPLQPESGPLEMYDQPIENGILLEMDDPPATPRIVAAVAPDGAVLRGLDKMAGETLDLNLQPGQTGRVGRLAVTLGECRYPEDNPASDAYAYLTIFEDGRDGALFSGWMLASSPALNPLDHPRYDVWVLRCNNVSGEGNGPAQ</sequence>
<protein>
    <recommendedName>
        <fullName evidence="4">DUF2155 domain-containing protein</fullName>
    </recommendedName>
</protein>
<dbReference type="InterPro" id="IPR019225">
    <property type="entry name" value="DUF2155"/>
</dbReference>
<evidence type="ECO:0000313" key="3">
    <source>
        <dbReference type="Proteomes" id="UP000295733"/>
    </source>
</evidence>
<dbReference type="RefSeq" id="WP_322790426.1">
    <property type="nucleotide sequence ID" value="NZ_NRRP01000003.1"/>
</dbReference>
<accession>A0A4R2NIA5</accession>
<evidence type="ECO:0000313" key="2">
    <source>
        <dbReference type="EMBL" id="TCP21229.1"/>
    </source>
</evidence>
<dbReference type="Proteomes" id="UP000295733">
    <property type="component" value="Unassembled WGS sequence"/>
</dbReference>
<dbReference type="EMBL" id="SLXL01000012">
    <property type="protein sequence ID" value="TCP21229.1"/>
    <property type="molecule type" value="Genomic_DNA"/>
</dbReference>
<keyword evidence="3" id="KW-1185">Reference proteome</keyword>
<feature type="signal peptide" evidence="1">
    <location>
        <begin position="1"/>
        <end position="19"/>
    </location>
</feature>
<evidence type="ECO:0008006" key="4">
    <source>
        <dbReference type="Google" id="ProtNLM"/>
    </source>
</evidence>
<comment type="caution">
    <text evidence="2">The sequence shown here is derived from an EMBL/GenBank/DDBJ whole genome shotgun (WGS) entry which is preliminary data.</text>
</comment>
<proteinExistence type="predicted"/>